<geneLocation type="mitochondrion" evidence="1"/>
<evidence type="ECO:0000313" key="1">
    <source>
        <dbReference type="EMBL" id="KUM49896.1"/>
    </source>
</evidence>
<gene>
    <name evidence="1" type="ORF">ABT39_MTgene3123</name>
</gene>
<dbReference type="EMBL" id="LKAM01000002">
    <property type="protein sequence ID" value="KUM49896.1"/>
    <property type="molecule type" value="Genomic_DNA"/>
</dbReference>
<protein>
    <submittedName>
        <fullName evidence="1">Uncharacterized protein</fullName>
    </submittedName>
</protein>
<accession>A0A117NIF8</accession>
<comment type="caution">
    <text evidence="1">The sequence shown here is derived from an EMBL/GenBank/DDBJ whole genome shotgun (WGS) entry which is preliminary data.</text>
</comment>
<name>A0A117NIF8_PICGL</name>
<keyword evidence="1" id="KW-0496">Mitochondrion</keyword>
<organism evidence="1">
    <name type="scientific">Picea glauca</name>
    <name type="common">White spruce</name>
    <name type="synonym">Pinus glauca</name>
    <dbReference type="NCBI Taxonomy" id="3330"/>
    <lineage>
        <taxon>Eukaryota</taxon>
        <taxon>Viridiplantae</taxon>
        <taxon>Streptophyta</taxon>
        <taxon>Embryophyta</taxon>
        <taxon>Tracheophyta</taxon>
        <taxon>Spermatophyta</taxon>
        <taxon>Pinopsida</taxon>
        <taxon>Pinidae</taxon>
        <taxon>Conifers I</taxon>
        <taxon>Pinales</taxon>
        <taxon>Pinaceae</taxon>
        <taxon>Picea</taxon>
    </lineage>
</organism>
<proteinExistence type="predicted"/>
<reference evidence="1" key="1">
    <citation type="journal article" date="2015" name="Genome Biol. Evol.">
        <title>Organellar Genomes of White Spruce (Picea glauca): Assembly and Annotation.</title>
        <authorList>
            <person name="Jackman S.D."/>
            <person name="Warren R.L."/>
            <person name="Gibb E.A."/>
            <person name="Vandervalk B.P."/>
            <person name="Mohamadi H."/>
            <person name="Chu J."/>
            <person name="Raymond A."/>
            <person name="Pleasance S."/>
            <person name="Coope R."/>
            <person name="Wildung M.R."/>
            <person name="Ritland C.E."/>
            <person name="Bousquet J."/>
            <person name="Jones S.J."/>
            <person name="Bohlmann J."/>
            <person name="Birol I."/>
        </authorList>
    </citation>
    <scope>NUCLEOTIDE SEQUENCE [LARGE SCALE GENOMIC DNA]</scope>
    <source>
        <tissue evidence="1">Flushing bud</tissue>
    </source>
</reference>
<dbReference type="AlphaFoldDB" id="A0A117NIF8"/>
<sequence length="41" mass="4833">MDLLLTHQQLNRRHNQLSQDQNRLKQQLLLAMLLLVGVLLL</sequence>